<protein>
    <recommendedName>
        <fullName evidence="3">Secreted protein</fullName>
    </recommendedName>
</protein>
<accession>A0ABU7BNB2</accession>
<proteinExistence type="predicted"/>
<keyword evidence="2" id="KW-1185">Reference proteome</keyword>
<sequence length="99" mass="11334">MVLTGFRLVQVLFTLCSEARVRVRTLTSFGQNLNCFFYLFQTGFGLDSDLLIFYLGSCLDLSPEFWTRFRLQNSLLFCVSQRLYASDRKQAVSVADGNP</sequence>
<name>A0ABU7BNB2_9TELE</name>
<comment type="caution">
    <text evidence="1">The sequence shown here is derived from an EMBL/GenBank/DDBJ whole genome shotgun (WGS) entry which is preliminary data.</text>
</comment>
<organism evidence="1 2">
    <name type="scientific">Ataeniobius toweri</name>
    <dbReference type="NCBI Taxonomy" id="208326"/>
    <lineage>
        <taxon>Eukaryota</taxon>
        <taxon>Metazoa</taxon>
        <taxon>Chordata</taxon>
        <taxon>Craniata</taxon>
        <taxon>Vertebrata</taxon>
        <taxon>Euteleostomi</taxon>
        <taxon>Actinopterygii</taxon>
        <taxon>Neopterygii</taxon>
        <taxon>Teleostei</taxon>
        <taxon>Neoteleostei</taxon>
        <taxon>Acanthomorphata</taxon>
        <taxon>Ovalentaria</taxon>
        <taxon>Atherinomorphae</taxon>
        <taxon>Cyprinodontiformes</taxon>
        <taxon>Goodeidae</taxon>
        <taxon>Ataeniobius</taxon>
    </lineage>
</organism>
<evidence type="ECO:0000313" key="1">
    <source>
        <dbReference type="EMBL" id="MED6251824.1"/>
    </source>
</evidence>
<gene>
    <name evidence="1" type="ORF">ATANTOWER_003420</name>
</gene>
<reference evidence="1 2" key="1">
    <citation type="submission" date="2021-07" db="EMBL/GenBank/DDBJ databases">
        <authorList>
            <person name="Palmer J.M."/>
        </authorList>
    </citation>
    <scope>NUCLEOTIDE SEQUENCE [LARGE SCALE GENOMIC DNA]</scope>
    <source>
        <strain evidence="1 2">AT_MEX2019</strain>
        <tissue evidence="1">Muscle</tissue>
    </source>
</reference>
<dbReference type="EMBL" id="JAHUTI010060373">
    <property type="protein sequence ID" value="MED6251824.1"/>
    <property type="molecule type" value="Genomic_DNA"/>
</dbReference>
<evidence type="ECO:0008006" key="3">
    <source>
        <dbReference type="Google" id="ProtNLM"/>
    </source>
</evidence>
<dbReference type="Proteomes" id="UP001345963">
    <property type="component" value="Unassembled WGS sequence"/>
</dbReference>
<evidence type="ECO:0000313" key="2">
    <source>
        <dbReference type="Proteomes" id="UP001345963"/>
    </source>
</evidence>